<sequence length="419" mass="47368">MQNPEDISNPKTAIDMAHVLMAKAFKLNETILIYNNQTSSSNPCNRQIAQPGNQIRYNAGQIIGNQVGQNMVQNPGIQNVENKNGLSVVPEIANQNGNENVVAVRVEGNSNGNNENQIRKINCSYLQEERKKLKDDFKTREDELLDKLIQYAKKIKELDNILIKTGQSVKTMHMLSPKSDSFYHTEQKKALGYQNSFYLKQAQQKQQSLYNGIVLLEKHDPPVVCDSEETLQLAQEIRLKMKQLNKEIKPINYAKINKLFEIINDEIVPIVNEVDARIQNFENHFMKEAAKFVRDFKSLAKEVDESLDKITVLDKENECLLRAVVSQDIMSIVQSPSVVKTSQLQTELERTKGRFENLKGISVNTKFAKPSILGKLPSTSGSKLYSVTPFPTTGFIPKVVEKHDLTNPVTSHSVPKSQE</sequence>
<organism evidence="1 2">
    <name type="scientific">Tanacetum coccineum</name>
    <dbReference type="NCBI Taxonomy" id="301880"/>
    <lineage>
        <taxon>Eukaryota</taxon>
        <taxon>Viridiplantae</taxon>
        <taxon>Streptophyta</taxon>
        <taxon>Embryophyta</taxon>
        <taxon>Tracheophyta</taxon>
        <taxon>Spermatophyta</taxon>
        <taxon>Magnoliopsida</taxon>
        <taxon>eudicotyledons</taxon>
        <taxon>Gunneridae</taxon>
        <taxon>Pentapetalae</taxon>
        <taxon>asterids</taxon>
        <taxon>campanulids</taxon>
        <taxon>Asterales</taxon>
        <taxon>Asteraceae</taxon>
        <taxon>Asteroideae</taxon>
        <taxon>Anthemideae</taxon>
        <taxon>Anthemidinae</taxon>
        <taxon>Tanacetum</taxon>
    </lineage>
</organism>
<name>A0ABQ5D6I3_9ASTR</name>
<reference evidence="1" key="2">
    <citation type="submission" date="2022-01" db="EMBL/GenBank/DDBJ databases">
        <authorList>
            <person name="Yamashiro T."/>
            <person name="Shiraishi A."/>
            <person name="Satake H."/>
            <person name="Nakayama K."/>
        </authorList>
    </citation>
    <scope>NUCLEOTIDE SEQUENCE</scope>
</reference>
<reference evidence="1" key="1">
    <citation type="journal article" date="2022" name="Int. J. Mol. Sci.">
        <title>Draft Genome of Tanacetum Coccineum: Genomic Comparison of Closely Related Tanacetum-Family Plants.</title>
        <authorList>
            <person name="Yamashiro T."/>
            <person name="Shiraishi A."/>
            <person name="Nakayama K."/>
            <person name="Satake H."/>
        </authorList>
    </citation>
    <scope>NUCLEOTIDE SEQUENCE</scope>
</reference>
<protein>
    <submittedName>
        <fullName evidence="1">Uncharacterized protein</fullName>
    </submittedName>
</protein>
<evidence type="ECO:0000313" key="1">
    <source>
        <dbReference type="EMBL" id="GJT34417.1"/>
    </source>
</evidence>
<gene>
    <name evidence="1" type="ORF">Tco_0924836</name>
</gene>
<comment type="caution">
    <text evidence="1">The sequence shown here is derived from an EMBL/GenBank/DDBJ whole genome shotgun (WGS) entry which is preliminary data.</text>
</comment>
<dbReference type="Proteomes" id="UP001151760">
    <property type="component" value="Unassembled WGS sequence"/>
</dbReference>
<evidence type="ECO:0000313" key="2">
    <source>
        <dbReference type="Proteomes" id="UP001151760"/>
    </source>
</evidence>
<proteinExistence type="predicted"/>
<dbReference type="EMBL" id="BQNB010014961">
    <property type="protein sequence ID" value="GJT34417.1"/>
    <property type="molecule type" value="Genomic_DNA"/>
</dbReference>
<accession>A0ABQ5D6I3</accession>
<keyword evidence="2" id="KW-1185">Reference proteome</keyword>